<feature type="region of interest" description="Disordered" evidence="1">
    <location>
        <begin position="1"/>
        <end position="22"/>
    </location>
</feature>
<dbReference type="EMBL" id="CAKASE010000074">
    <property type="protein sequence ID" value="CAG9576251.1"/>
    <property type="molecule type" value="Genomic_DNA"/>
</dbReference>
<dbReference type="AlphaFoldDB" id="A0A8J2R0I5"/>
<dbReference type="OrthoDB" id="6938874at2759"/>
<evidence type="ECO:0000256" key="1">
    <source>
        <dbReference type="SAM" id="MobiDB-lite"/>
    </source>
</evidence>
<organism evidence="2 3">
    <name type="scientific">Danaus chrysippus</name>
    <name type="common">African queen</name>
    <dbReference type="NCBI Taxonomy" id="151541"/>
    <lineage>
        <taxon>Eukaryota</taxon>
        <taxon>Metazoa</taxon>
        <taxon>Ecdysozoa</taxon>
        <taxon>Arthropoda</taxon>
        <taxon>Hexapoda</taxon>
        <taxon>Insecta</taxon>
        <taxon>Pterygota</taxon>
        <taxon>Neoptera</taxon>
        <taxon>Endopterygota</taxon>
        <taxon>Lepidoptera</taxon>
        <taxon>Glossata</taxon>
        <taxon>Ditrysia</taxon>
        <taxon>Papilionoidea</taxon>
        <taxon>Nymphalidae</taxon>
        <taxon>Danainae</taxon>
        <taxon>Danaini</taxon>
        <taxon>Danaina</taxon>
        <taxon>Danaus</taxon>
        <taxon>Anosia</taxon>
    </lineage>
</organism>
<name>A0A8J2R0I5_9NEOP</name>
<gene>
    <name evidence="2" type="ORF">DCHRY22_LOCUS11977</name>
</gene>
<evidence type="ECO:0000313" key="2">
    <source>
        <dbReference type="EMBL" id="CAG9576251.1"/>
    </source>
</evidence>
<keyword evidence="3" id="KW-1185">Reference proteome</keyword>
<proteinExistence type="predicted"/>
<sequence>MSRCYTPEPQASTHDTRTKNCLPYTRTFTPQVSNLESDKPDSTRALVDALKLLQRISNRFADENNSEDESPDRALSSGIGPSMPSFNENSKLGAVSVAGPSGSIPQPGVSLSIPLLDEDVEADGAGSSDDQ</sequence>
<protein>
    <submittedName>
        <fullName evidence="2">(African queen) hypothetical protein</fullName>
    </submittedName>
</protein>
<comment type="caution">
    <text evidence="2">The sequence shown here is derived from an EMBL/GenBank/DDBJ whole genome shotgun (WGS) entry which is preliminary data.</text>
</comment>
<reference evidence="2" key="1">
    <citation type="submission" date="2021-09" db="EMBL/GenBank/DDBJ databases">
        <authorList>
            <person name="Martin H S."/>
        </authorList>
    </citation>
    <scope>NUCLEOTIDE SEQUENCE</scope>
</reference>
<dbReference type="Proteomes" id="UP000789524">
    <property type="component" value="Unassembled WGS sequence"/>
</dbReference>
<accession>A0A8J2R0I5</accession>
<feature type="region of interest" description="Disordered" evidence="1">
    <location>
        <begin position="60"/>
        <end position="131"/>
    </location>
</feature>
<evidence type="ECO:0000313" key="3">
    <source>
        <dbReference type="Proteomes" id="UP000789524"/>
    </source>
</evidence>